<dbReference type="InterPro" id="IPR003593">
    <property type="entry name" value="AAA+_ATPase"/>
</dbReference>
<dbReference type="FunFam" id="1.10.10.10:FF:000322">
    <property type="entry name" value="Probable disease resistance protein At1g63360"/>
    <property type="match status" value="1"/>
</dbReference>
<dbReference type="InterPro" id="IPR050905">
    <property type="entry name" value="Plant_NBS-LRR"/>
</dbReference>
<dbReference type="GO" id="GO:0006952">
    <property type="term" value="P:defense response"/>
    <property type="evidence" value="ECO:0007669"/>
    <property type="project" value="UniProtKB-KW"/>
</dbReference>
<dbReference type="InterPro" id="IPR002182">
    <property type="entry name" value="NB-ARC"/>
</dbReference>
<dbReference type="FunFam" id="1.10.8.430:FF:000003">
    <property type="entry name" value="Probable disease resistance protein At5g66910"/>
    <property type="match status" value="1"/>
</dbReference>
<evidence type="ECO:0000256" key="4">
    <source>
        <dbReference type="ARBA" id="ARBA00022741"/>
    </source>
</evidence>
<dbReference type="SMART" id="SM00369">
    <property type="entry name" value="LRR_TYP"/>
    <property type="match status" value="3"/>
</dbReference>
<dbReference type="EMBL" id="JAXUIC010000003">
    <property type="protein sequence ID" value="KAK4595248.1"/>
    <property type="molecule type" value="Genomic_DNA"/>
</dbReference>
<dbReference type="Pfam" id="PF23559">
    <property type="entry name" value="WHD_DRP"/>
    <property type="match status" value="1"/>
</dbReference>
<dbReference type="PANTHER" id="PTHR33463">
    <property type="entry name" value="NB-ARC DOMAIN-CONTAINING PROTEIN-RELATED"/>
    <property type="match status" value="1"/>
</dbReference>
<evidence type="ECO:0000259" key="8">
    <source>
        <dbReference type="SMART" id="SM00382"/>
    </source>
</evidence>
<dbReference type="InterPro" id="IPR055414">
    <property type="entry name" value="LRR_R13L4/SHOC2-like"/>
</dbReference>
<comment type="similarity">
    <text evidence="1">Belongs to the disease resistance NB-LRR family.</text>
</comment>
<sequence length="897" mass="102607">MTDSVISTLREVGSCLWDTLSSHNLEENLESLQDAMESLKRVYEDVKQRVEFEERKPQMKCTNQVSGWLDDVLKLEKDVSRTLQDGEKEKQNKCLRGYCQKNCRSSYNLRNIVSKNLNEVEKLRTQGQFDAVVQKFHVPVQLLQTVVTVGLDAPLQDVWRCIEDRTLGIIGLYGISGVGKTTLLRKINNEFLNVSHDFDEVIFVSESEISEVESVQKKIMKRLDLPRNMRRSDGRETNAQKIFDRLRGKKFLLLLDDIRQKLVLSDVGVPPLNDQNQSKVVFTTQSVDNCGLMGAQQKIEVKSLGSEEALHLFRMTVGEAILTSNTEISKLANDMAAKLNGLPLALVTVGSAMASKNDHRDWESELKVLRNAPSQFPGMDNCVLRHLKFSYDRLQSTTHQSCFLYCCLFPENSDIRKEKIINCWIGEGFLDELNEDADINGDLRSKGELVIRNLKHACLLGSGESEEFIRMHGMLRDMAWQECKEDIVLLIKKGKEQRGLRKWSKVKRMSLWDHSIQDLLTIVSRSSREDILENISQLPNLLTMICKDPMSRTLHAGFFRSMSSLTVLDLSNSSVLHELPTEIDHLINLKCLNLSNTAIPELPSELQKLRKLRCLILNYTKLREIPRGMISNFLSLEVFSKLEVLQHLDPGAFLHRDDYLQYLLDELQCLLHIKEICIVIHEATYLQKLLESQKLLGCIRKLTLDDCSDLPTLELSPSSVTKMEDLELRYCKELRKISLGTRQFRNLSKVVIKGCNLSDVGWLIYAPRLQTLELVNCESLGEIIGDTPGGGETEENIKIFSSLSVLRLFYLPSLQSIFRHALPFPSLIKIEVQDCEVLTKLPFDSNSARNTLKLISGEESWWDNLSWDNEAIKEVFSPKFVERIVQNAWLEDFQSEY</sequence>
<dbReference type="SUPFAM" id="SSF52058">
    <property type="entry name" value="L domain-like"/>
    <property type="match status" value="1"/>
</dbReference>
<evidence type="ECO:0000256" key="3">
    <source>
        <dbReference type="ARBA" id="ARBA00022737"/>
    </source>
</evidence>
<evidence type="ECO:0000256" key="7">
    <source>
        <dbReference type="SAM" id="Coils"/>
    </source>
</evidence>
<dbReference type="SMART" id="SM00382">
    <property type="entry name" value="AAA"/>
    <property type="match status" value="1"/>
</dbReference>
<evidence type="ECO:0000313" key="9">
    <source>
        <dbReference type="EMBL" id="KAK4595248.1"/>
    </source>
</evidence>
<dbReference type="SUPFAM" id="SSF52540">
    <property type="entry name" value="P-loop containing nucleoside triphosphate hydrolases"/>
    <property type="match status" value="1"/>
</dbReference>
<dbReference type="Pfam" id="PF23598">
    <property type="entry name" value="LRR_14"/>
    <property type="match status" value="1"/>
</dbReference>
<organism evidence="9 10">
    <name type="scientific">Quercus rubra</name>
    <name type="common">Northern red oak</name>
    <name type="synonym">Quercus borealis</name>
    <dbReference type="NCBI Taxonomy" id="3512"/>
    <lineage>
        <taxon>Eukaryota</taxon>
        <taxon>Viridiplantae</taxon>
        <taxon>Streptophyta</taxon>
        <taxon>Embryophyta</taxon>
        <taxon>Tracheophyta</taxon>
        <taxon>Spermatophyta</taxon>
        <taxon>Magnoliopsida</taxon>
        <taxon>eudicotyledons</taxon>
        <taxon>Gunneridae</taxon>
        <taxon>Pentapetalae</taxon>
        <taxon>rosids</taxon>
        <taxon>fabids</taxon>
        <taxon>Fagales</taxon>
        <taxon>Fagaceae</taxon>
        <taxon>Quercus</taxon>
    </lineage>
</organism>
<dbReference type="PANTHER" id="PTHR33463:SF220">
    <property type="entry name" value="NB-ARC DOMAIN-CONTAINING PROTEIN"/>
    <property type="match status" value="1"/>
</dbReference>
<dbReference type="InterPro" id="IPR042197">
    <property type="entry name" value="Apaf_helical"/>
</dbReference>
<evidence type="ECO:0000256" key="5">
    <source>
        <dbReference type="ARBA" id="ARBA00022821"/>
    </source>
</evidence>
<feature type="domain" description="AAA+ ATPase" evidence="8">
    <location>
        <begin position="166"/>
        <end position="346"/>
    </location>
</feature>
<reference evidence="9 10" key="1">
    <citation type="journal article" date="2023" name="G3 (Bethesda)">
        <title>A haplotype-resolved chromosome-scale genome for Quercus rubra L. provides insights into the genetics of adaptive traits for red oak species.</title>
        <authorList>
            <person name="Kapoor B."/>
            <person name="Jenkins J."/>
            <person name="Schmutz J."/>
            <person name="Zhebentyayeva T."/>
            <person name="Kuelheim C."/>
            <person name="Coggeshall M."/>
            <person name="Heim C."/>
            <person name="Lasky J.R."/>
            <person name="Leites L."/>
            <person name="Islam-Faridi N."/>
            <person name="Romero-Severson J."/>
            <person name="DeLeo V.L."/>
            <person name="Lucas S.M."/>
            <person name="Lazic D."/>
            <person name="Gailing O."/>
            <person name="Carlson J."/>
            <person name="Staton M."/>
        </authorList>
    </citation>
    <scope>NUCLEOTIDE SEQUENCE [LARGE SCALE GENOMIC DNA]</scope>
    <source>
        <strain evidence="9">Pseudo-F2</strain>
    </source>
</reference>
<evidence type="ECO:0000256" key="6">
    <source>
        <dbReference type="ARBA" id="ARBA00022840"/>
    </source>
</evidence>
<keyword evidence="5" id="KW-0611">Plant defense</keyword>
<dbReference type="Proteomes" id="UP001324115">
    <property type="component" value="Unassembled WGS sequence"/>
</dbReference>
<dbReference type="GO" id="GO:0043531">
    <property type="term" value="F:ADP binding"/>
    <property type="evidence" value="ECO:0007669"/>
    <property type="project" value="InterPro"/>
</dbReference>
<dbReference type="GO" id="GO:0005524">
    <property type="term" value="F:ATP binding"/>
    <property type="evidence" value="ECO:0007669"/>
    <property type="project" value="UniProtKB-KW"/>
</dbReference>
<keyword evidence="3" id="KW-0677">Repeat</keyword>
<keyword evidence="10" id="KW-1185">Reference proteome</keyword>
<dbReference type="AlphaFoldDB" id="A0AAN7FJW3"/>
<dbReference type="InterPro" id="IPR027417">
    <property type="entry name" value="P-loop_NTPase"/>
</dbReference>
<dbReference type="InterPro" id="IPR036388">
    <property type="entry name" value="WH-like_DNA-bd_sf"/>
</dbReference>
<keyword evidence="7" id="KW-0175">Coiled coil</keyword>
<feature type="coiled-coil region" evidence="7">
    <location>
        <begin position="22"/>
        <end position="56"/>
    </location>
</feature>
<evidence type="ECO:0000256" key="2">
    <source>
        <dbReference type="ARBA" id="ARBA00022614"/>
    </source>
</evidence>
<keyword evidence="4" id="KW-0547">Nucleotide-binding</keyword>
<dbReference type="Pfam" id="PF00931">
    <property type="entry name" value="NB-ARC"/>
    <property type="match status" value="1"/>
</dbReference>
<evidence type="ECO:0000256" key="1">
    <source>
        <dbReference type="ARBA" id="ARBA00008894"/>
    </source>
</evidence>
<accession>A0AAN7FJW3</accession>
<dbReference type="PRINTS" id="PR00364">
    <property type="entry name" value="DISEASERSIST"/>
</dbReference>
<gene>
    <name evidence="9" type="ORF">RGQ29_013614</name>
</gene>
<dbReference type="Gene3D" id="1.10.10.10">
    <property type="entry name" value="Winged helix-like DNA-binding domain superfamily/Winged helix DNA-binding domain"/>
    <property type="match status" value="1"/>
</dbReference>
<comment type="caution">
    <text evidence="9">The sequence shown here is derived from an EMBL/GenBank/DDBJ whole genome shotgun (WGS) entry which is preliminary data.</text>
</comment>
<dbReference type="FunFam" id="3.40.50.300:FF:001091">
    <property type="entry name" value="Probable disease resistance protein At1g61300"/>
    <property type="match status" value="1"/>
</dbReference>
<proteinExistence type="inferred from homology"/>
<keyword evidence="2" id="KW-0433">Leucine-rich repeat</keyword>
<protein>
    <recommendedName>
        <fullName evidence="8">AAA+ ATPase domain-containing protein</fullName>
    </recommendedName>
</protein>
<dbReference type="InterPro" id="IPR032675">
    <property type="entry name" value="LRR_dom_sf"/>
</dbReference>
<dbReference type="Gene3D" id="3.40.50.300">
    <property type="entry name" value="P-loop containing nucleotide triphosphate hydrolases"/>
    <property type="match status" value="1"/>
</dbReference>
<dbReference type="InterPro" id="IPR003591">
    <property type="entry name" value="Leu-rich_rpt_typical-subtyp"/>
</dbReference>
<dbReference type="Gene3D" id="1.10.8.430">
    <property type="entry name" value="Helical domain of apoptotic protease-activating factors"/>
    <property type="match status" value="1"/>
</dbReference>
<evidence type="ECO:0000313" key="10">
    <source>
        <dbReference type="Proteomes" id="UP001324115"/>
    </source>
</evidence>
<keyword evidence="6" id="KW-0067">ATP-binding</keyword>
<name>A0AAN7FJW3_QUERU</name>
<dbReference type="InterPro" id="IPR058922">
    <property type="entry name" value="WHD_DRP"/>
</dbReference>
<dbReference type="Gene3D" id="3.80.10.10">
    <property type="entry name" value="Ribonuclease Inhibitor"/>
    <property type="match status" value="2"/>
</dbReference>